<organism evidence="7 8">
    <name type="scientific">Mesorhabditis spiculigera</name>
    <dbReference type="NCBI Taxonomy" id="96644"/>
    <lineage>
        <taxon>Eukaryota</taxon>
        <taxon>Metazoa</taxon>
        <taxon>Ecdysozoa</taxon>
        <taxon>Nematoda</taxon>
        <taxon>Chromadorea</taxon>
        <taxon>Rhabditida</taxon>
        <taxon>Rhabditina</taxon>
        <taxon>Rhabditomorpha</taxon>
        <taxon>Rhabditoidea</taxon>
        <taxon>Rhabditidae</taxon>
        <taxon>Mesorhabditinae</taxon>
        <taxon>Mesorhabditis</taxon>
    </lineage>
</organism>
<evidence type="ECO:0000256" key="5">
    <source>
        <dbReference type="ARBA" id="ARBA00034769"/>
    </source>
</evidence>
<keyword evidence="6" id="KW-0868">Chloride</keyword>
<feature type="non-terminal residue" evidence="7">
    <location>
        <position position="1"/>
    </location>
</feature>
<dbReference type="Proteomes" id="UP001177023">
    <property type="component" value="Unassembled WGS sequence"/>
</dbReference>
<keyword evidence="6" id="KW-0406">Ion transport</keyword>
<evidence type="ECO:0000256" key="2">
    <source>
        <dbReference type="ARBA" id="ARBA00022692"/>
    </source>
</evidence>
<evidence type="ECO:0000256" key="3">
    <source>
        <dbReference type="ARBA" id="ARBA00022989"/>
    </source>
</evidence>
<dbReference type="GO" id="GO:0005254">
    <property type="term" value="F:chloride channel activity"/>
    <property type="evidence" value="ECO:0007669"/>
    <property type="project" value="UniProtKB-KW"/>
</dbReference>
<comment type="similarity">
    <text evidence="5 6">Belongs to the anion channel-forming bestrophin (TC 1.A.46) family. Calcium-sensitive chloride channel subfamily.</text>
</comment>
<evidence type="ECO:0000256" key="4">
    <source>
        <dbReference type="ARBA" id="ARBA00023136"/>
    </source>
</evidence>
<dbReference type="Pfam" id="PF01062">
    <property type="entry name" value="Bestrophin"/>
    <property type="match status" value="2"/>
</dbReference>
<keyword evidence="6" id="KW-0407">Ion channel</keyword>
<comment type="caution">
    <text evidence="7">The sequence shown here is derived from an EMBL/GenBank/DDBJ whole genome shotgun (WGS) entry which is preliminary data.</text>
</comment>
<dbReference type="GO" id="GO:0005886">
    <property type="term" value="C:plasma membrane"/>
    <property type="evidence" value="ECO:0007669"/>
    <property type="project" value="UniProtKB-SubCell"/>
</dbReference>
<keyword evidence="6" id="KW-0813">Transport</keyword>
<keyword evidence="3 6" id="KW-1133">Transmembrane helix</keyword>
<protein>
    <recommendedName>
        <fullName evidence="6">Bestrophin homolog</fullName>
    </recommendedName>
</protein>
<reference evidence="7" key="1">
    <citation type="submission" date="2023-06" db="EMBL/GenBank/DDBJ databases">
        <authorList>
            <person name="Delattre M."/>
        </authorList>
    </citation>
    <scope>NUCLEOTIDE SEQUENCE</scope>
    <source>
        <strain evidence="7">AF72</strain>
    </source>
</reference>
<dbReference type="InterPro" id="IPR000615">
    <property type="entry name" value="Bestrophin"/>
</dbReference>
<accession>A0AA36CLG4</accession>
<comment type="subcellular location">
    <subcellularLocation>
        <location evidence="6">Cell membrane</location>
        <topology evidence="6">Multi-pass membrane protein</topology>
    </subcellularLocation>
    <subcellularLocation>
        <location evidence="1">Membrane</location>
        <topology evidence="1">Multi-pass membrane protein</topology>
    </subcellularLocation>
</comment>
<keyword evidence="4 6" id="KW-0472">Membrane</keyword>
<feature type="transmembrane region" description="Helical" evidence="6">
    <location>
        <begin position="36"/>
        <end position="53"/>
    </location>
</feature>
<evidence type="ECO:0000256" key="6">
    <source>
        <dbReference type="RuleBase" id="RU363126"/>
    </source>
</evidence>
<feature type="transmembrane region" description="Helical" evidence="6">
    <location>
        <begin position="239"/>
        <end position="263"/>
    </location>
</feature>
<dbReference type="PANTHER" id="PTHR10736:SF58">
    <property type="entry name" value="BESTROPHIN HOMOLOG-RELATED"/>
    <property type="match status" value="1"/>
</dbReference>
<sequence length="375" mass="44183">MTVSYNLIVSNVGLLTWLKLFFRWRGSIWKSVWAELAMWFALYYAILLMYHLGLSDGQQKHFDQFATYINTNIERLPIIFMLGFFVTLVVNRWQKIYENLGWIEDTALLMSCLIHGDDEETILARRAIVRYVCVGQLMVFRDISLRVRRRFPSLESLVEAGYLEKSELREIEQVPMKYNKYWLPFNWALCIIYEQRLREKIPGDPSLQSCVQEVKRFRDFMQTLSNYDWVPVPLAYPQVVFFAFLNIYFPLTTSLQFVFYIGWMKVAESLLNPLGEDDDDFETNYLLDKNISTAMAIVDSTSQKHPPLIRDRFYHHKYLPGLKDDEEDIVGSVAHLKMPNDEPRLSISSIRQSIRSLRKRIQPEAVDDSEISHKI</sequence>
<gene>
    <name evidence="7" type="ORF">MSPICULIGERA_LOCUS8654</name>
</gene>
<comment type="function">
    <text evidence="6">Forms chloride channels.</text>
</comment>
<dbReference type="AlphaFoldDB" id="A0AA36CLG4"/>
<dbReference type="GO" id="GO:0034707">
    <property type="term" value="C:chloride channel complex"/>
    <property type="evidence" value="ECO:0007669"/>
    <property type="project" value="UniProtKB-KW"/>
</dbReference>
<keyword evidence="6" id="KW-0869">Chloride channel</keyword>
<keyword evidence="6" id="KW-1003">Cell membrane</keyword>
<proteinExistence type="inferred from homology"/>
<dbReference type="EMBL" id="CATQJA010002272">
    <property type="protein sequence ID" value="CAJ0570210.1"/>
    <property type="molecule type" value="Genomic_DNA"/>
</dbReference>
<keyword evidence="2 6" id="KW-0812">Transmembrane</keyword>
<evidence type="ECO:0000313" key="7">
    <source>
        <dbReference type="EMBL" id="CAJ0570210.1"/>
    </source>
</evidence>
<name>A0AA36CLG4_9BILA</name>
<dbReference type="PANTHER" id="PTHR10736">
    <property type="entry name" value="BESTROPHIN"/>
    <property type="match status" value="1"/>
</dbReference>
<dbReference type="InterPro" id="IPR021134">
    <property type="entry name" value="Bestrophin-like"/>
</dbReference>
<evidence type="ECO:0000256" key="1">
    <source>
        <dbReference type="ARBA" id="ARBA00004141"/>
    </source>
</evidence>
<feature type="transmembrane region" description="Helical" evidence="6">
    <location>
        <begin position="73"/>
        <end position="90"/>
    </location>
</feature>
<evidence type="ECO:0000313" key="8">
    <source>
        <dbReference type="Proteomes" id="UP001177023"/>
    </source>
</evidence>
<keyword evidence="8" id="KW-1185">Reference proteome</keyword>